<evidence type="ECO:0008006" key="4">
    <source>
        <dbReference type="Google" id="ProtNLM"/>
    </source>
</evidence>
<sequence length="331" mass="34297">MTFVFALAVGLAGLAPVTEPLDPSPPRPGVFAVAPPDPAPPANPSPHADGIVGHVPAVLTPTLVGLEPTAPDAAASTPAPAIPSPTAVQLTPTAHASPKPAPMRVVIAAPSPARTRVEAGLRIPRGWAFDLSAGTSVPLAVGAAFQVEAPARVLAQLEVGGLLARYVDVLDATSAAARREPPGAGLARDVSRNAMVVRAAVGVRPLRRRGLEVRGGYTVVTHGQSLVGLDTIGALADSELGGDERPVPVRGALHNVHFDIGWRWVIRRHFLVRAAIGYVHSLAAKMLVSDVSSEALELIRRTNEALGRIAENGGQAALRAPLLALHLGYRF</sequence>
<keyword evidence="3" id="KW-1185">Reference proteome</keyword>
<accession>A0ABY7GT79</accession>
<name>A0ABY7GT79_9BACT</name>
<protein>
    <recommendedName>
        <fullName evidence="4">Outer membrane protein beta-barrel domain-containing protein</fullName>
    </recommendedName>
</protein>
<proteinExistence type="predicted"/>
<feature type="region of interest" description="Disordered" evidence="1">
    <location>
        <begin position="24"/>
        <end position="47"/>
    </location>
</feature>
<dbReference type="EMBL" id="CP114040">
    <property type="protein sequence ID" value="WAS90124.1"/>
    <property type="molecule type" value="Genomic_DNA"/>
</dbReference>
<organism evidence="2 3">
    <name type="scientific">Nannocystis punicea</name>
    <dbReference type="NCBI Taxonomy" id="2995304"/>
    <lineage>
        <taxon>Bacteria</taxon>
        <taxon>Pseudomonadati</taxon>
        <taxon>Myxococcota</taxon>
        <taxon>Polyangia</taxon>
        <taxon>Nannocystales</taxon>
        <taxon>Nannocystaceae</taxon>
        <taxon>Nannocystis</taxon>
    </lineage>
</organism>
<dbReference type="RefSeq" id="WP_269032458.1">
    <property type="nucleotide sequence ID" value="NZ_CP114040.1"/>
</dbReference>
<dbReference type="Proteomes" id="UP001164459">
    <property type="component" value="Chromosome"/>
</dbReference>
<feature type="compositionally biased region" description="Pro residues" evidence="1">
    <location>
        <begin position="35"/>
        <end position="44"/>
    </location>
</feature>
<evidence type="ECO:0000256" key="1">
    <source>
        <dbReference type="SAM" id="MobiDB-lite"/>
    </source>
</evidence>
<evidence type="ECO:0000313" key="3">
    <source>
        <dbReference type="Proteomes" id="UP001164459"/>
    </source>
</evidence>
<reference evidence="2" key="1">
    <citation type="submission" date="2022-11" db="EMBL/GenBank/DDBJ databases">
        <title>Minimal conservation of predation-associated metabolite biosynthetic gene clusters underscores biosynthetic potential of Myxococcota including descriptions for ten novel species: Archangium lansinium sp. nov., Myxococcus landrumus sp. nov., Nannocystis bai.</title>
        <authorList>
            <person name="Ahearne A."/>
            <person name="Stevens C."/>
            <person name="Dowd S."/>
        </authorList>
    </citation>
    <scope>NUCLEOTIDE SEQUENCE</scope>
    <source>
        <strain evidence="2">Fl3</strain>
    </source>
</reference>
<gene>
    <name evidence="2" type="ORF">O0S08_28350</name>
</gene>
<evidence type="ECO:0000313" key="2">
    <source>
        <dbReference type="EMBL" id="WAS90124.1"/>
    </source>
</evidence>